<keyword evidence="2" id="KW-1185">Reference proteome</keyword>
<dbReference type="Proteomes" id="UP000310016">
    <property type="component" value="Unassembled WGS sequence"/>
</dbReference>
<name>A0A4U0PYW8_9NEIS</name>
<organism evidence="1 2">
    <name type="scientific">Chitiniphilus eburneus</name>
    <dbReference type="NCBI Taxonomy" id="2571148"/>
    <lineage>
        <taxon>Bacteria</taxon>
        <taxon>Pseudomonadati</taxon>
        <taxon>Pseudomonadota</taxon>
        <taxon>Betaproteobacteria</taxon>
        <taxon>Neisseriales</taxon>
        <taxon>Chitinibacteraceae</taxon>
        <taxon>Chitiniphilus</taxon>
    </lineage>
</organism>
<accession>A0A4U0PYW8</accession>
<dbReference type="RefSeq" id="WP_136773132.1">
    <property type="nucleotide sequence ID" value="NZ_SUMF01000008.1"/>
</dbReference>
<dbReference type="AlphaFoldDB" id="A0A4U0PYW8"/>
<dbReference type="EMBL" id="SUMF01000008">
    <property type="protein sequence ID" value="TJZ73769.1"/>
    <property type="molecule type" value="Genomic_DNA"/>
</dbReference>
<comment type="caution">
    <text evidence="1">The sequence shown here is derived from an EMBL/GenBank/DDBJ whole genome shotgun (WGS) entry which is preliminary data.</text>
</comment>
<reference evidence="1 2" key="1">
    <citation type="submission" date="2019-04" db="EMBL/GenBank/DDBJ databases">
        <title>Chitiniphilus eburnea sp. nov., a novel chitinolytic bacterium isolated from aquaculture sludge.</title>
        <authorList>
            <person name="Sheng M."/>
        </authorList>
    </citation>
    <scope>NUCLEOTIDE SEQUENCE [LARGE SCALE GENOMIC DNA]</scope>
    <source>
        <strain evidence="1 2">HX-2-15</strain>
    </source>
</reference>
<sequence>MRIDQSSSLFIELRNRELRTFSEILRLASERLYAVPATPLHGSPHRRQAGLVANDLIDVEVMLGSLAEALGVRIQVFHTNESRNHSLPQLESTP</sequence>
<proteinExistence type="predicted"/>
<evidence type="ECO:0000313" key="2">
    <source>
        <dbReference type="Proteomes" id="UP000310016"/>
    </source>
</evidence>
<gene>
    <name evidence="1" type="ORF">FAZ21_09095</name>
</gene>
<protein>
    <submittedName>
        <fullName evidence="1">Uncharacterized protein</fullName>
    </submittedName>
</protein>
<evidence type="ECO:0000313" key="1">
    <source>
        <dbReference type="EMBL" id="TJZ73769.1"/>
    </source>
</evidence>